<dbReference type="AlphaFoldDB" id="A0A0D0AY41"/>
<dbReference type="GO" id="GO:0004497">
    <property type="term" value="F:monooxygenase activity"/>
    <property type="evidence" value="ECO:0007669"/>
    <property type="project" value="InterPro"/>
</dbReference>
<gene>
    <name evidence="6" type="ORF">GYMLUDRAFT_62472</name>
</gene>
<dbReference type="SUPFAM" id="SSF48264">
    <property type="entry name" value="Cytochrome P450"/>
    <property type="match status" value="1"/>
</dbReference>
<sequence>MLLGPLNGFHDSQNGGVAGLWYGSSCSTPWSATYCVGTFSTPKLNAIPTVGPTGYLSVSRFWTEQGRDIVQEGYNKYPNGIFKVALPDQWMIIIHGHQLIEDTRKASEEELTMTESLNDGRRLNDCGKQALAVDYTLTKQVASDPYHVAIVRTPLTRNIAAGFGEIREEMELAFAEYLAVVKNGARRTFEHEHKYVWSVLQIGSKYRHTTPPSKLLDALRIGISSGSLSVAIPTGLNHQHVPSVFETVSSPFMTSVRDNNFIDINNSIRKLAGRFLTKMPASMKRATKLLQPIIQARLAKEEEHGGKGWPGKPNDVISWLIDEAKGEQRNIHEIIARVLAIEVAAIHTTSTVRSTSLSYPSKHFAH</sequence>
<name>A0A0D0AY41_9AGAR</name>
<dbReference type="Proteomes" id="UP000053593">
    <property type="component" value="Unassembled WGS sequence"/>
</dbReference>
<keyword evidence="5" id="KW-0408">Iron</keyword>
<evidence type="ECO:0000256" key="2">
    <source>
        <dbReference type="ARBA" id="ARBA00010617"/>
    </source>
</evidence>
<dbReference type="GO" id="GO:0005506">
    <property type="term" value="F:iron ion binding"/>
    <property type="evidence" value="ECO:0007669"/>
    <property type="project" value="InterPro"/>
</dbReference>
<dbReference type="OrthoDB" id="1844152at2759"/>
<accession>A0A0D0AY41</accession>
<dbReference type="Gene3D" id="1.10.630.10">
    <property type="entry name" value="Cytochrome P450"/>
    <property type="match status" value="1"/>
</dbReference>
<evidence type="ECO:0000256" key="3">
    <source>
        <dbReference type="ARBA" id="ARBA00022723"/>
    </source>
</evidence>
<evidence type="ECO:0000313" key="7">
    <source>
        <dbReference type="Proteomes" id="UP000053593"/>
    </source>
</evidence>
<comment type="similarity">
    <text evidence="2">Belongs to the cytochrome P450 family.</text>
</comment>
<dbReference type="EMBL" id="KN834805">
    <property type="protein sequence ID" value="KIK55510.1"/>
    <property type="molecule type" value="Genomic_DNA"/>
</dbReference>
<dbReference type="HOGENOM" id="CLU_756613_0_0_1"/>
<evidence type="ECO:0000256" key="1">
    <source>
        <dbReference type="ARBA" id="ARBA00001971"/>
    </source>
</evidence>
<keyword evidence="3" id="KW-0479">Metal-binding</keyword>
<dbReference type="GO" id="GO:0016705">
    <property type="term" value="F:oxidoreductase activity, acting on paired donors, with incorporation or reduction of molecular oxygen"/>
    <property type="evidence" value="ECO:0007669"/>
    <property type="project" value="InterPro"/>
</dbReference>
<comment type="cofactor">
    <cofactor evidence="1">
        <name>heme</name>
        <dbReference type="ChEBI" id="CHEBI:30413"/>
    </cofactor>
</comment>
<evidence type="ECO:0000313" key="6">
    <source>
        <dbReference type="EMBL" id="KIK55510.1"/>
    </source>
</evidence>
<organism evidence="6 7">
    <name type="scientific">Collybiopsis luxurians FD-317 M1</name>
    <dbReference type="NCBI Taxonomy" id="944289"/>
    <lineage>
        <taxon>Eukaryota</taxon>
        <taxon>Fungi</taxon>
        <taxon>Dikarya</taxon>
        <taxon>Basidiomycota</taxon>
        <taxon>Agaricomycotina</taxon>
        <taxon>Agaricomycetes</taxon>
        <taxon>Agaricomycetidae</taxon>
        <taxon>Agaricales</taxon>
        <taxon>Marasmiineae</taxon>
        <taxon>Omphalotaceae</taxon>
        <taxon>Collybiopsis</taxon>
        <taxon>Collybiopsis luxurians</taxon>
    </lineage>
</organism>
<evidence type="ECO:0000256" key="4">
    <source>
        <dbReference type="ARBA" id="ARBA00023002"/>
    </source>
</evidence>
<proteinExistence type="inferred from homology"/>
<dbReference type="GO" id="GO:0020037">
    <property type="term" value="F:heme binding"/>
    <property type="evidence" value="ECO:0007669"/>
    <property type="project" value="InterPro"/>
</dbReference>
<protein>
    <submittedName>
        <fullName evidence="6">Uncharacterized protein</fullName>
    </submittedName>
</protein>
<dbReference type="InterPro" id="IPR036396">
    <property type="entry name" value="Cyt_P450_sf"/>
</dbReference>
<evidence type="ECO:0000256" key="5">
    <source>
        <dbReference type="ARBA" id="ARBA00023004"/>
    </source>
</evidence>
<dbReference type="PANTHER" id="PTHR46206">
    <property type="entry name" value="CYTOCHROME P450"/>
    <property type="match status" value="1"/>
</dbReference>
<keyword evidence="4" id="KW-0560">Oxidoreductase</keyword>
<reference evidence="6 7" key="1">
    <citation type="submission" date="2014-04" db="EMBL/GenBank/DDBJ databases">
        <title>Evolutionary Origins and Diversification of the Mycorrhizal Mutualists.</title>
        <authorList>
            <consortium name="DOE Joint Genome Institute"/>
            <consortium name="Mycorrhizal Genomics Consortium"/>
            <person name="Kohler A."/>
            <person name="Kuo A."/>
            <person name="Nagy L.G."/>
            <person name="Floudas D."/>
            <person name="Copeland A."/>
            <person name="Barry K.W."/>
            <person name="Cichocki N."/>
            <person name="Veneault-Fourrey C."/>
            <person name="LaButti K."/>
            <person name="Lindquist E.A."/>
            <person name="Lipzen A."/>
            <person name="Lundell T."/>
            <person name="Morin E."/>
            <person name="Murat C."/>
            <person name="Riley R."/>
            <person name="Ohm R."/>
            <person name="Sun H."/>
            <person name="Tunlid A."/>
            <person name="Henrissat B."/>
            <person name="Grigoriev I.V."/>
            <person name="Hibbett D.S."/>
            <person name="Martin F."/>
        </authorList>
    </citation>
    <scope>NUCLEOTIDE SEQUENCE [LARGE SCALE GENOMIC DNA]</scope>
    <source>
        <strain evidence="6 7">FD-317 M1</strain>
    </source>
</reference>
<keyword evidence="7" id="KW-1185">Reference proteome</keyword>